<evidence type="ECO:0000313" key="2">
    <source>
        <dbReference type="Proteomes" id="UP000614216"/>
    </source>
</evidence>
<organism evidence="1 2">
    <name type="scientific">Fulvivirga marina</name>
    <dbReference type="NCBI Taxonomy" id="2494733"/>
    <lineage>
        <taxon>Bacteria</taxon>
        <taxon>Pseudomonadati</taxon>
        <taxon>Bacteroidota</taxon>
        <taxon>Cytophagia</taxon>
        <taxon>Cytophagales</taxon>
        <taxon>Fulvivirgaceae</taxon>
        <taxon>Fulvivirga</taxon>
    </lineage>
</organism>
<comment type="caution">
    <text evidence="1">The sequence shown here is derived from an EMBL/GenBank/DDBJ whole genome shotgun (WGS) entry which is preliminary data.</text>
</comment>
<dbReference type="PANTHER" id="PTHR37943">
    <property type="entry name" value="PROTEIN VES"/>
    <property type="match status" value="1"/>
</dbReference>
<dbReference type="SUPFAM" id="SSF51182">
    <property type="entry name" value="RmlC-like cupins"/>
    <property type="match status" value="1"/>
</dbReference>
<dbReference type="InterPro" id="IPR014710">
    <property type="entry name" value="RmlC-like_jellyroll"/>
</dbReference>
<dbReference type="Gene3D" id="2.60.120.10">
    <property type="entry name" value="Jelly Rolls"/>
    <property type="match status" value="1"/>
</dbReference>
<dbReference type="PANTHER" id="PTHR37943:SF1">
    <property type="entry name" value="PROTEIN VES"/>
    <property type="match status" value="1"/>
</dbReference>
<dbReference type="RefSeq" id="WP_202855182.1">
    <property type="nucleotide sequence ID" value="NZ_JAEUGD010000016.1"/>
</dbReference>
<proteinExistence type="predicted"/>
<reference evidence="1" key="1">
    <citation type="submission" date="2021-01" db="EMBL/GenBank/DDBJ databases">
        <title>Fulvivirga kasyanovii gen. nov., sp nov., a novel member of the phylum Bacteroidetes isolated from seawater in a mussel farm.</title>
        <authorList>
            <person name="Zhao L.-H."/>
            <person name="Wang Z.-J."/>
        </authorList>
    </citation>
    <scope>NUCLEOTIDE SEQUENCE</scope>
    <source>
        <strain evidence="1">29W222</strain>
    </source>
</reference>
<dbReference type="AlphaFoldDB" id="A0A937FW90"/>
<sequence>MSIKVLNQSQFTTTSWAGGTTTELLIYPEDSTYKALNFDFRLSIATVNTEKSVFTPLPSVCRTLMVLDGNLELIHEGHHSTKLGKFEFDSFLGDWTTTSLGKAKNFNLMTTQGSEGKLARMKLSPGECIKVARNSWYIYNLLCTFRLTGS</sequence>
<accession>A0A937FW90</accession>
<keyword evidence="2" id="KW-1185">Reference proteome</keyword>
<name>A0A937FW90_9BACT</name>
<dbReference type="Pfam" id="PF05962">
    <property type="entry name" value="HutD"/>
    <property type="match status" value="1"/>
</dbReference>
<dbReference type="Proteomes" id="UP000614216">
    <property type="component" value="Unassembled WGS sequence"/>
</dbReference>
<dbReference type="InterPro" id="IPR010282">
    <property type="entry name" value="Uncharacterised_HutD/Ves"/>
</dbReference>
<dbReference type="EMBL" id="JAEUGD010000016">
    <property type="protein sequence ID" value="MBL6445643.1"/>
    <property type="molecule type" value="Genomic_DNA"/>
</dbReference>
<gene>
    <name evidence="1" type="ORF">JMN32_04940</name>
</gene>
<evidence type="ECO:0000313" key="1">
    <source>
        <dbReference type="EMBL" id="MBL6445643.1"/>
    </source>
</evidence>
<protein>
    <submittedName>
        <fullName evidence="1">HutD family protein</fullName>
    </submittedName>
</protein>
<dbReference type="InterPro" id="IPR011051">
    <property type="entry name" value="RmlC_Cupin_sf"/>
</dbReference>